<evidence type="ECO:0000259" key="6">
    <source>
        <dbReference type="Pfam" id="PF13649"/>
    </source>
</evidence>
<dbReference type="InterPro" id="IPR041698">
    <property type="entry name" value="Methyltransf_25"/>
</dbReference>
<dbReference type="Pfam" id="PF13649">
    <property type="entry name" value="Methyltransf_25"/>
    <property type="match status" value="1"/>
</dbReference>
<gene>
    <name evidence="7" type="ORF">EV186_103438</name>
</gene>
<evidence type="ECO:0000256" key="5">
    <source>
        <dbReference type="ARBA" id="ARBA00023098"/>
    </source>
</evidence>
<dbReference type="SUPFAM" id="SSF53335">
    <property type="entry name" value="S-adenosyl-L-methionine-dependent methyltransferases"/>
    <property type="match status" value="1"/>
</dbReference>
<keyword evidence="8" id="KW-1185">Reference proteome</keyword>
<keyword evidence="5" id="KW-0443">Lipid metabolism</keyword>
<dbReference type="InterPro" id="IPR029063">
    <property type="entry name" value="SAM-dependent_MTases_sf"/>
</dbReference>
<dbReference type="CDD" id="cd02440">
    <property type="entry name" value="AdoMet_MTases"/>
    <property type="match status" value="1"/>
</dbReference>
<dbReference type="GO" id="GO:0032259">
    <property type="term" value="P:methylation"/>
    <property type="evidence" value="ECO:0007669"/>
    <property type="project" value="UniProtKB-KW"/>
</dbReference>
<organism evidence="7 8">
    <name type="scientific">Labedaea rhizosphaerae</name>
    <dbReference type="NCBI Taxonomy" id="598644"/>
    <lineage>
        <taxon>Bacteria</taxon>
        <taxon>Bacillati</taxon>
        <taxon>Actinomycetota</taxon>
        <taxon>Actinomycetes</taxon>
        <taxon>Pseudonocardiales</taxon>
        <taxon>Pseudonocardiaceae</taxon>
        <taxon>Labedaea</taxon>
    </lineage>
</organism>
<evidence type="ECO:0000256" key="3">
    <source>
        <dbReference type="ARBA" id="ARBA00022679"/>
    </source>
</evidence>
<evidence type="ECO:0000313" key="7">
    <source>
        <dbReference type="EMBL" id="TDP97474.1"/>
    </source>
</evidence>
<evidence type="ECO:0000256" key="1">
    <source>
        <dbReference type="ARBA" id="ARBA00010815"/>
    </source>
</evidence>
<name>A0A4R6SCT1_LABRH</name>
<keyword evidence="2 7" id="KW-0489">Methyltransferase</keyword>
<proteinExistence type="inferred from homology"/>
<feature type="domain" description="Methyltransferase" evidence="6">
    <location>
        <begin position="35"/>
        <end position="134"/>
    </location>
</feature>
<dbReference type="Proteomes" id="UP000295444">
    <property type="component" value="Unassembled WGS sequence"/>
</dbReference>
<dbReference type="InterPro" id="IPR050723">
    <property type="entry name" value="CFA/CMAS"/>
</dbReference>
<dbReference type="PANTHER" id="PTHR43667:SF1">
    <property type="entry name" value="CYCLOPROPANE-FATTY-ACYL-PHOSPHOLIPID SYNTHASE"/>
    <property type="match status" value="1"/>
</dbReference>
<dbReference type="PANTHER" id="PTHR43667">
    <property type="entry name" value="CYCLOPROPANE-FATTY-ACYL-PHOSPHOLIPID SYNTHASE"/>
    <property type="match status" value="1"/>
</dbReference>
<accession>A0A4R6SCT1</accession>
<comment type="caution">
    <text evidence="7">The sequence shown here is derived from an EMBL/GenBank/DDBJ whole genome shotgun (WGS) entry which is preliminary data.</text>
</comment>
<evidence type="ECO:0000256" key="2">
    <source>
        <dbReference type="ARBA" id="ARBA00022603"/>
    </source>
</evidence>
<keyword evidence="3 7" id="KW-0808">Transferase</keyword>
<dbReference type="RefSeq" id="WP_166659231.1">
    <property type="nucleotide sequence ID" value="NZ_SNXZ01000003.1"/>
</dbReference>
<dbReference type="Gene3D" id="3.40.50.150">
    <property type="entry name" value="Vaccinia Virus protein VP39"/>
    <property type="match status" value="1"/>
</dbReference>
<dbReference type="EMBL" id="SNXZ01000003">
    <property type="protein sequence ID" value="TDP97474.1"/>
    <property type="molecule type" value="Genomic_DNA"/>
</dbReference>
<reference evidence="7 8" key="1">
    <citation type="submission" date="2019-03" db="EMBL/GenBank/DDBJ databases">
        <title>Genomic Encyclopedia of Type Strains, Phase IV (KMG-IV): sequencing the most valuable type-strain genomes for metagenomic binning, comparative biology and taxonomic classification.</title>
        <authorList>
            <person name="Goeker M."/>
        </authorList>
    </citation>
    <scope>NUCLEOTIDE SEQUENCE [LARGE SCALE GENOMIC DNA]</scope>
    <source>
        <strain evidence="7 8">DSM 45361</strain>
    </source>
</reference>
<dbReference type="GO" id="GO:0006629">
    <property type="term" value="P:lipid metabolic process"/>
    <property type="evidence" value="ECO:0007669"/>
    <property type="project" value="UniProtKB-KW"/>
</dbReference>
<comment type="similarity">
    <text evidence="1">Belongs to the CFA/CMAS family.</text>
</comment>
<dbReference type="AlphaFoldDB" id="A0A4R6SCT1"/>
<protein>
    <submittedName>
        <fullName evidence="7">Methyltransferase family protein</fullName>
    </submittedName>
</protein>
<sequence length="245" mass="26529">MITPLHQDLVFHGPLSEERAARLIASLDVRPGERVLDLGCGWAELLLRVLEAQPGATGIGVDLAEDDIEHARALAASRGLAERTTFVVGDAAAWSGEPVDVAVNLGASHVFGGDPAEHTARTLAAYAQRLAPGGRLLLGEGFWRTPPSAAAMEFFGGDTGQYGTLAELVELAQEHGYRTLAVSEASIDEWDEFQFGYLRGYERLLLDHPDDAETRAKSDQFRTTYLGAWRGVLGMAYLTLVRPRA</sequence>
<evidence type="ECO:0000256" key="4">
    <source>
        <dbReference type="ARBA" id="ARBA00022691"/>
    </source>
</evidence>
<evidence type="ECO:0000313" key="8">
    <source>
        <dbReference type="Proteomes" id="UP000295444"/>
    </source>
</evidence>
<keyword evidence="4" id="KW-0949">S-adenosyl-L-methionine</keyword>
<dbReference type="GO" id="GO:0008168">
    <property type="term" value="F:methyltransferase activity"/>
    <property type="evidence" value="ECO:0007669"/>
    <property type="project" value="UniProtKB-KW"/>
</dbReference>